<feature type="compositionally biased region" description="Low complexity" evidence="4">
    <location>
        <begin position="95"/>
        <end position="106"/>
    </location>
</feature>
<feature type="region of interest" description="Disordered" evidence="4">
    <location>
        <begin position="669"/>
        <end position="732"/>
    </location>
</feature>
<dbReference type="AlphaFoldDB" id="A0A9E7JU59"/>
<evidence type="ECO:0000313" key="6">
    <source>
        <dbReference type="Proteomes" id="UP001055439"/>
    </source>
</evidence>
<proteinExistence type="inferred from homology"/>
<comment type="subcellular location">
    <subcellularLocation>
        <location evidence="1">Nucleus</location>
    </subcellularLocation>
</comment>
<dbReference type="EMBL" id="CP097505">
    <property type="protein sequence ID" value="URD92654.1"/>
    <property type="molecule type" value="Genomic_DNA"/>
</dbReference>
<keyword evidence="6" id="KW-1185">Reference proteome</keyword>
<dbReference type="PANTHER" id="PTHR23188">
    <property type="entry name" value="RNA POLYMERASE II-ASSOCIATED FACTOR 1 HOMOLOG"/>
    <property type="match status" value="1"/>
</dbReference>
<feature type="compositionally biased region" description="Pro residues" evidence="4">
    <location>
        <begin position="153"/>
        <end position="199"/>
    </location>
</feature>
<evidence type="ECO:0000256" key="3">
    <source>
        <dbReference type="ARBA" id="ARBA00023242"/>
    </source>
</evidence>
<dbReference type="Proteomes" id="UP001055439">
    <property type="component" value="Chromosome 3"/>
</dbReference>
<organism evidence="5 6">
    <name type="scientific">Musa troglodytarum</name>
    <name type="common">fe'i banana</name>
    <dbReference type="NCBI Taxonomy" id="320322"/>
    <lineage>
        <taxon>Eukaryota</taxon>
        <taxon>Viridiplantae</taxon>
        <taxon>Streptophyta</taxon>
        <taxon>Embryophyta</taxon>
        <taxon>Tracheophyta</taxon>
        <taxon>Spermatophyta</taxon>
        <taxon>Magnoliopsida</taxon>
        <taxon>Liliopsida</taxon>
        <taxon>Zingiberales</taxon>
        <taxon>Musaceae</taxon>
        <taxon>Musa</taxon>
    </lineage>
</organism>
<dbReference type="PANTHER" id="PTHR23188:SF12">
    <property type="entry name" value="RNA POLYMERASE II-ASSOCIATED FACTOR 1 HOMOLOG"/>
    <property type="match status" value="1"/>
</dbReference>
<comment type="similarity">
    <text evidence="2">Belongs to the PAF1 family.</text>
</comment>
<dbReference type="InterPro" id="IPR007133">
    <property type="entry name" value="RNA_pol_II-assoc_Paf1"/>
</dbReference>
<evidence type="ECO:0000256" key="4">
    <source>
        <dbReference type="SAM" id="MobiDB-lite"/>
    </source>
</evidence>
<feature type="compositionally biased region" description="Low complexity" evidence="4">
    <location>
        <begin position="136"/>
        <end position="148"/>
    </location>
</feature>
<feature type="compositionally biased region" description="Acidic residues" evidence="4">
    <location>
        <begin position="721"/>
        <end position="732"/>
    </location>
</feature>
<protein>
    <submittedName>
        <fullName evidence="5">Paf1</fullName>
    </submittedName>
</protein>
<feature type="region of interest" description="Disordered" evidence="4">
    <location>
        <begin position="1"/>
        <end position="276"/>
    </location>
</feature>
<dbReference type="GO" id="GO:0000993">
    <property type="term" value="F:RNA polymerase II complex binding"/>
    <property type="evidence" value="ECO:0007669"/>
    <property type="project" value="TreeGrafter"/>
</dbReference>
<reference evidence="5" key="1">
    <citation type="submission" date="2022-05" db="EMBL/GenBank/DDBJ databases">
        <title>The Musa troglodytarum L. genome provides insights into the mechanism of non-climacteric behaviour and enrichment of carotenoids.</title>
        <authorList>
            <person name="Wang J."/>
        </authorList>
    </citation>
    <scope>NUCLEOTIDE SEQUENCE</scope>
    <source>
        <tissue evidence="5">Leaf</tissue>
    </source>
</reference>
<name>A0A9E7JU59_9LILI</name>
<feature type="compositionally biased region" description="Basic and acidic residues" evidence="4">
    <location>
        <begin position="688"/>
        <end position="697"/>
    </location>
</feature>
<feature type="compositionally biased region" description="Pro residues" evidence="4">
    <location>
        <begin position="107"/>
        <end position="135"/>
    </location>
</feature>
<feature type="compositionally biased region" description="Low complexity" evidence="4">
    <location>
        <begin position="38"/>
        <end position="64"/>
    </location>
</feature>
<feature type="compositionally biased region" description="Basic and acidic residues" evidence="4">
    <location>
        <begin position="253"/>
        <end position="276"/>
    </location>
</feature>
<dbReference type="GO" id="GO:0006368">
    <property type="term" value="P:transcription elongation by RNA polymerase II"/>
    <property type="evidence" value="ECO:0007669"/>
    <property type="project" value="InterPro"/>
</dbReference>
<dbReference type="OrthoDB" id="10260285at2759"/>
<feature type="compositionally biased region" description="Pro residues" evidence="4">
    <location>
        <begin position="9"/>
        <end position="37"/>
    </location>
</feature>
<dbReference type="SUPFAM" id="SSF101447">
    <property type="entry name" value="Formin homology 2 domain (FH2 domain)"/>
    <property type="match status" value="1"/>
</dbReference>
<feature type="compositionally biased region" description="Basic and acidic residues" evidence="4">
    <location>
        <begin position="710"/>
        <end position="720"/>
    </location>
</feature>
<evidence type="ECO:0000256" key="2">
    <source>
        <dbReference type="ARBA" id="ARBA00007560"/>
    </source>
</evidence>
<accession>A0A9E7JU59</accession>
<dbReference type="GO" id="GO:0003682">
    <property type="term" value="F:chromatin binding"/>
    <property type="evidence" value="ECO:0007669"/>
    <property type="project" value="TreeGrafter"/>
</dbReference>
<sequence length="732" mass="81738">MASFRPFHRPPPPAAAPPPPPNQSALPPPPSLPPPINPQFQPYPQHRNYPGSGPAAASAASGYGRIPPGSAPHHGFAGPFNPPAGQQQPLPPGPQQQYPYAPHLHQAPPPPPPSASYPPPPPPPHLPPQPQPQPQPSMSYPSSQYPPHYNLPAQPPPPPPPPSSPPPNPSVPPPPPPPVPPPSVPPPPPPSSNPSPLVPPDVGQRHQGAREALPPGRQQKLSLPPKQQKPPSAPPAGRGPAQPGGPNGTSMRVETEEERRLRKRREYEKQKQEEKRQLLLKQSQATVLQKTQMMVSGSARPHGSITGSRIAERRTTPFLSGERIENRLKKPTTFICKMKFRNDLPDPTAQPKLLAMHKDKDRYTKYTITSLEKMHKPKLYVEQDLGVPLDLLDMSVYNPSAVRTALSPEDEELLLDDEVVTPIKQGGIRRKERPTDKGVSWLVKTQYISPISMEAAKMSLTEKQAKEIRESKEGRNIFLENLNNRDRQIQTIEESFRAAKLPPVHQTKPELEAAEILPLLPDFDRCEDQFVMVNFDGDPTADSEQYNKLDRSIRDELESQAIMKSFIANGSDPMNPEKFLAYMVPQPDELYRDSKSENEDTSYSWVREYHWDVRGDDADDPTTYFVTFGEKDARYLPLPTKLVLQKKKAKEGRSGDEIEHFPVPSRLTVRKKSATAYGEPNEYGEASRNNEKLDVRNIKRGRSTMDDDLERDHKYQRTDDIDQFSGEEDTSD</sequence>
<dbReference type="Pfam" id="PF03985">
    <property type="entry name" value="Paf1"/>
    <property type="match status" value="1"/>
</dbReference>
<evidence type="ECO:0000256" key="1">
    <source>
        <dbReference type="ARBA" id="ARBA00004123"/>
    </source>
</evidence>
<keyword evidence="3" id="KW-0539">Nucleus</keyword>
<gene>
    <name evidence="5" type="ORF">MUK42_00060</name>
</gene>
<evidence type="ECO:0000313" key="5">
    <source>
        <dbReference type="EMBL" id="URD92654.1"/>
    </source>
</evidence>
<dbReference type="GO" id="GO:0016593">
    <property type="term" value="C:Cdc73/Paf1 complex"/>
    <property type="evidence" value="ECO:0007669"/>
    <property type="project" value="InterPro"/>
</dbReference>